<reference evidence="3" key="2">
    <citation type="submission" date="2017-02" db="UniProtKB">
        <authorList>
            <consortium name="WormBaseParasite"/>
        </authorList>
    </citation>
    <scope>IDENTIFICATION</scope>
</reference>
<evidence type="ECO:0000313" key="3">
    <source>
        <dbReference type="WBParaSite" id="ACAC_0000604501-mRNA-1"/>
    </source>
</evidence>
<dbReference type="Proteomes" id="UP000035642">
    <property type="component" value="Unassembled WGS sequence"/>
</dbReference>
<sequence>MKNLVLENSSPLEIEVCAHSSGAVWNKGDGVASLIASLHDSLKNGKVLVAGDTTSDLPMLQHVVSENPDGVMALFVGASESLRQSVGSIVGDDSRVCFVSCPDVIHAAFSRVLAAKIELD</sequence>
<accession>A0A0K0D7K0</accession>
<evidence type="ECO:0000313" key="2">
    <source>
        <dbReference type="Proteomes" id="UP000035642"/>
    </source>
</evidence>
<evidence type="ECO:0000259" key="1">
    <source>
        <dbReference type="Pfam" id="PF21141"/>
    </source>
</evidence>
<protein>
    <submittedName>
        <fullName evidence="3">Trehalose 6-phosphate phosphatase</fullName>
    </submittedName>
</protein>
<dbReference type="AlphaFoldDB" id="A0A0K0D7K0"/>
<dbReference type="InterPro" id="IPR036412">
    <property type="entry name" value="HAD-like_sf"/>
</dbReference>
<dbReference type="Gene3D" id="3.40.50.1000">
    <property type="entry name" value="HAD superfamily/HAD-like"/>
    <property type="match status" value="1"/>
</dbReference>
<feature type="domain" description="Trehalose-6-phosphate phosphatase C-terminal" evidence="1">
    <location>
        <begin position="3"/>
        <end position="105"/>
    </location>
</feature>
<dbReference type="SUPFAM" id="SSF56784">
    <property type="entry name" value="HAD-like"/>
    <property type="match status" value="1"/>
</dbReference>
<dbReference type="InterPro" id="IPR049063">
    <property type="entry name" value="T6PP_C"/>
</dbReference>
<keyword evidence="2" id="KW-1185">Reference proteome</keyword>
<name>A0A0K0D7K0_ANGCA</name>
<dbReference type="WBParaSite" id="ACAC_0000604501-mRNA-1">
    <property type="protein sequence ID" value="ACAC_0000604501-mRNA-1"/>
    <property type="gene ID" value="ACAC_0000604501"/>
</dbReference>
<organism evidence="2 3">
    <name type="scientific">Angiostrongylus cantonensis</name>
    <name type="common">Rat lungworm</name>
    <dbReference type="NCBI Taxonomy" id="6313"/>
    <lineage>
        <taxon>Eukaryota</taxon>
        <taxon>Metazoa</taxon>
        <taxon>Ecdysozoa</taxon>
        <taxon>Nematoda</taxon>
        <taxon>Chromadorea</taxon>
        <taxon>Rhabditida</taxon>
        <taxon>Rhabditina</taxon>
        <taxon>Rhabditomorpha</taxon>
        <taxon>Strongyloidea</taxon>
        <taxon>Metastrongylidae</taxon>
        <taxon>Angiostrongylus</taxon>
    </lineage>
</organism>
<proteinExistence type="predicted"/>
<dbReference type="InterPro" id="IPR023214">
    <property type="entry name" value="HAD_sf"/>
</dbReference>
<dbReference type="STRING" id="6313.A0A0K0D7K0"/>
<reference evidence="2" key="1">
    <citation type="submission" date="2012-09" db="EMBL/GenBank/DDBJ databases">
        <authorList>
            <person name="Martin A.A."/>
        </authorList>
    </citation>
    <scope>NUCLEOTIDE SEQUENCE</scope>
</reference>
<dbReference type="Pfam" id="PF21141">
    <property type="entry name" value="T6PP_C"/>
    <property type="match status" value="1"/>
</dbReference>
<dbReference type="Gene3D" id="3.30.70.3080">
    <property type="match status" value="1"/>
</dbReference>